<name>A0A7C1CW33_9BACT</name>
<proteinExistence type="predicted"/>
<gene>
    <name evidence="1" type="ORF">ENN47_05820</name>
</gene>
<dbReference type="EMBL" id="DSBT01000165">
    <property type="protein sequence ID" value="HDP77690.1"/>
    <property type="molecule type" value="Genomic_DNA"/>
</dbReference>
<dbReference type="AlphaFoldDB" id="A0A7C1CW33"/>
<evidence type="ECO:0000313" key="1">
    <source>
        <dbReference type="EMBL" id="HDP77690.1"/>
    </source>
</evidence>
<comment type="caution">
    <text evidence="1">The sequence shown here is derived from an EMBL/GenBank/DDBJ whole genome shotgun (WGS) entry which is preliminary data.</text>
</comment>
<sequence>MRLKITFVTSNDLTIIASRSGTPSHMFAGLKSFPDAEPICPSLSKLKKLSLRKCNVSGKLTGKRFLSKHSVSYSRICSKYVRRKLREREFDLVFAPAASAEIAFLKTIQPMIHLSEATFNLMVDYCERFSNLSKSSIEAGNLIERKALCVAKRIRVSSHWAEKSILNDYSVPSR</sequence>
<accession>A0A7C1CW33</accession>
<organism evidence="1">
    <name type="scientific">Mesotoga infera</name>
    <dbReference type="NCBI Taxonomy" id="1236046"/>
    <lineage>
        <taxon>Bacteria</taxon>
        <taxon>Thermotogati</taxon>
        <taxon>Thermotogota</taxon>
        <taxon>Thermotogae</taxon>
        <taxon>Kosmotogales</taxon>
        <taxon>Kosmotogaceae</taxon>
        <taxon>Mesotoga</taxon>
    </lineage>
</organism>
<protein>
    <submittedName>
        <fullName evidence="1">Uncharacterized protein</fullName>
    </submittedName>
</protein>
<dbReference type="Proteomes" id="UP000886198">
    <property type="component" value="Unassembled WGS sequence"/>
</dbReference>
<reference evidence="1" key="1">
    <citation type="journal article" date="2020" name="mSystems">
        <title>Genome- and Community-Level Interaction Insights into Carbon Utilization and Element Cycling Functions of Hydrothermarchaeota in Hydrothermal Sediment.</title>
        <authorList>
            <person name="Zhou Z."/>
            <person name="Liu Y."/>
            <person name="Xu W."/>
            <person name="Pan J."/>
            <person name="Luo Z.H."/>
            <person name="Li M."/>
        </authorList>
    </citation>
    <scope>NUCLEOTIDE SEQUENCE [LARGE SCALE GENOMIC DNA]</scope>
    <source>
        <strain evidence="1">SpSt-1179</strain>
    </source>
</reference>